<organism evidence="1 2">
    <name type="scientific">Dendrobium catenatum</name>
    <dbReference type="NCBI Taxonomy" id="906689"/>
    <lineage>
        <taxon>Eukaryota</taxon>
        <taxon>Viridiplantae</taxon>
        <taxon>Streptophyta</taxon>
        <taxon>Embryophyta</taxon>
        <taxon>Tracheophyta</taxon>
        <taxon>Spermatophyta</taxon>
        <taxon>Magnoliopsida</taxon>
        <taxon>Liliopsida</taxon>
        <taxon>Asparagales</taxon>
        <taxon>Orchidaceae</taxon>
        <taxon>Epidendroideae</taxon>
        <taxon>Malaxideae</taxon>
        <taxon>Dendrobiinae</taxon>
        <taxon>Dendrobium</taxon>
    </lineage>
</organism>
<accession>A0A2I0WTE7</accession>
<evidence type="ECO:0000313" key="2">
    <source>
        <dbReference type="Proteomes" id="UP000233837"/>
    </source>
</evidence>
<dbReference type="AlphaFoldDB" id="A0A2I0WTE7"/>
<evidence type="ECO:0008006" key="3">
    <source>
        <dbReference type="Google" id="ProtNLM"/>
    </source>
</evidence>
<keyword evidence="2" id="KW-1185">Reference proteome</keyword>
<name>A0A2I0WTE7_9ASPA</name>
<dbReference type="OrthoDB" id="1277335at2759"/>
<dbReference type="Pfam" id="PF05056">
    <property type="entry name" value="DUF674"/>
    <property type="match status" value="1"/>
</dbReference>
<dbReference type="PANTHER" id="PTHR33103:SF27">
    <property type="entry name" value="OS04G0594700 PROTEIN"/>
    <property type="match status" value="1"/>
</dbReference>
<protein>
    <recommendedName>
        <fullName evidence="3">DUF674 domain-containing protein</fullName>
    </recommendedName>
</protein>
<dbReference type="Proteomes" id="UP000233837">
    <property type="component" value="Unassembled WGS sequence"/>
</dbReference>
<reference evidence="1 2" key="1">
    <citation type="journal article" date="2016" name="Sci. Rep.">
        <title>The Dendrobium catenatum Lindl. genome sequence provides insights into polysaccharide synthase, floral development and adaptive evolution.</title>
        <authorList>
            <person name="Zhang G.Q."/>
            <person name="Xu Q."/>
            <person name="Bian C."/>
            <person name="Tsai W.C."/>
            <person name="Yeh C.M."/>
            <person name="Liu K.W."/>
            <person name="Yoshida K."/>
            <person name="Zhang L.S."/>
            <person name="Chang S.B."/>
            <person name="Chen F."/>
            <person name="Shi Y."/>
            <person name="Su Y.Y."/>
            <person name="Zhang Y.Q."/>
            <person name="Chen L.J."/>
            <person name="Yin Y."/>
            <person name="Lin M."/>
            <person name="Huang H."/>
            <person name="Deng H."/>
            <person name="Wang Z.W."/>
            <person name="Zhu S.L."/>
            <person name="Zhao X."/>
            <person name="Deng C."/>
            <person name="Niu S.C."/>
            <person name="Huang J."/>
            <person name="Wang M."/>
            <person name="Liu G.H."/>
            <person name="Yang H.J."/>
            <person name="Xiao X.J."/>
            <person name="Hsiao Y.Y."/>
            <person name="Wu W.L."/>
            <person name="Chen Y.Y."/>
            <person name="Mitsuda N."/>
            <person name="Ohme-Takagi M."/>
            <person name="Luo Y.B."/>
            <person name="Van de Peer Y."/>
            <person name="Liu Z.J."/>
        </authorList>
    </citation>
    <scope>NUCLEOTIDE SEQUENCE [LARGE SCALE GENOMIC DNA]</scope>
    <source>
        <tissue evidence="1">The whole plant</tissue>
    </source>
</reference>
<dbReference type="PANTHER" id="PTHR33103">
    <property type="entry name" value="OS01G0153900 PROTEIN"/>
    <property type="match status" value="1"/>
</dbReference>
<evidence type="ECO:0000313" key="1">
    <source>
        <dbReference type="EMBL" id="PKU78926.1"/>
    </source>
</evidence>
<dbReference type="InterPro" id="IPR007750">
    <property type="entry name" value="DUF674"/>
</dbReference>
<gene>
    <name evidence="1" type="ORF">MA16_Dca000270</name>
</gene>
<proteinExistence type="predicted"/>
<dbReference type="EMBL" id="KZ502442">
    <property type="protein sequence ID" value="PKU78926.1"/>
    <property type="molecule type" value="Genomic_DNA"/>
</dbReference>
<sequence length="496" mass="54638">MAAVATAPMTPKLSLKLLIDKERNRVVFAETDKDFVDILFSFLTLPMGSIIRLLGKKTGVGSMDRLYESVAKFDERCFKTPACRAMLLSPRSEAEIRCKGLALELDEESEPWIYYRCLSSRSYCAVSSVFGARCPCGGTTEAPILALGWQGCEGSENGFVRDSVNFIVSDDLVVRPASIGASLALINELGIDDGNVLEKKTVHLNREEVLNLLKRALVSNIPLTDVFLQEPDTIDCAEKLPTKNIIQAREKPKISSDNNLKIPMKLFLSKDTDKVVYAEASEELVDLLFSFLTFPLGSIIKLLGKRSSLGCMDNLYKSVELLSSPNYLISNECKEMLSSPKLAPFFGVDKQLLHIEEAFPLSIKSCACKTCFSFSSATRCLHGHNVSSFNLMNPKLQNSGIERGGGYVKGMGWFLITDEMEVSPLSPITSVHIINKLMVPISGLEEVTASLGEAEALDLLRACLISDEVLSDVFSPNLLRLLQQNWLGFFPCKSDG</sequence>
<reference evidence="1 2" key="2">
    <citation type="journal article" date="2017" name="Nature">
        <title>The Apostasia genome and the evolution of orchids.</title>
        <authorList>
            <person name="Zhang G.Q."/>
            <person name="Liu K.W."/>
            <person name="Li Z."/>
            <person name="Lohaus R."/>
            <person name="Hsiao Y.Y."/>
            <person name="Niu S.C."/>
            <person name="Wang J.Y."/>
            <person name="Lin Y.C."/>
            <person name="Xu Q."/>
            <person name="Chen L.J."/>
            <person name="Yoshida K."/>
            <person name="Fujiwara S."/>
            <person name="Wang Z.W."/>
            <person name="Zhang Y.Q."/>
            <person name="Mitsuda N."/>
            <person name="Wang M."/>
            <person name="Liu G.H."/>
            <person name="Pecoraro L."/>
            <person name="Huang H.X."/>
            <person name="Xiao X.J."/>
            <person name="Lin M."/>
            <person name="Wu X.Y."/>
            <person name="Wu W.L."/>
            <person name="Chen Y.Y."/>
            <person name="Chang S.B."/>
            <person name="Sakamoto S."/>
            <person name="Ohme-Takagi M."/>
            <person name="Yagi M."/>
            <person name="Zeng S.J."/>
            <person name="Shen C.Y."/>
            <person name="Yeh C.M."/>
            <person name="Luo Y.B."/>
            <person name="Tsai W.C."/>
            <person name="Van de Peer Y."/>
            <person name="Liu Z.J."/>
        </authorList>
    </citation>
    <scope>NUCLEOTIDE SEQUENCE [LARGE SCALE GENOMIC DNA]</scope>
    <source>
        <tissue evidence="1">The whole plant</tissue>
    </source>
</reference>